<evidence type="ECO:0000313" key="1">
    <source>
        <dbReference type="EMBL" id="KAJ9060746.1"/>
    </source>
</evidence>
<sequence>MLEIPPTPPANCASCPGLQLVGVCPYHSIGAGQPGCTPYWELMSASYCSQLPGQNYAYCVHGLPGTGLPPLWESGQTLVWAVTKGKELLITDILSRL</sequence>
<proteinExistence type="predicted"/>
<reference evidence="1" key="1">
    <citation type="submission" date="2022-04" db="EMBL/GenBank/DDBJ databases">
        <title>Genome of the entomopathogenic fungus Entomophthora muscae.</title>
        <authorList>
            <person name="Elya C."/>
            <person name="Lovett B.R."/>
            <person name="Lee E."/>
            <person name="Macias A.M."/>
            <person name="Hajek A.E."/>
            <person name="De Bivort B.L."/>
            <person name="Kasson M.T."/>
            <person name="De Fine Licht H.H."/>
            <person name="Stajich J.E."/>
        </authorList>
    </citation>
    <scope>NUCLEOTIDE SEQUENCE</scope>
    <source>
        <strain evidence="1">Berkeley</strain>
    </source>
</reference>
<name>A0ACC2SES3_9FUNG</name>
<evidence type="ECO:0000313" key="2">
    <source>
        <dbReference type="Proteomes" id="UP001165960"/>
    </source>
</evidence>
<protein>
    <submittedName>
        <fullName evidence="1">Uncharacterized protein</fullName>
    </submittedName>
</protein>
<organism evidence="1 2">
    <name type="scientific">Entomophthora muscae</name>
    <dbReference type="NCBI Taxonomy" id="34485"/>
    <lineage>
        <taxon>Eukaryota</taxon>
        <taxon>Fungi</taxon>
        <taxon>Fungi incertae sedis</taxon>
        <taxon>Zoopagomycota</taxon>
        <taxon>Entomophthoromycotina</taxon>
        <taxon>Entomophthoromycetes</taxon>
        <taxon>Entomophthorales</taxon>
        <taxon>Entomophthoraceae</taxon>
        <taxon>Entomophthora</taxon>
    </lineage>
</organism>
<accession>A0ACC2SES3</accession>
<gene>
    <name evidence="1" type="ORF">DSO57_1027709</name>
</gene>
<dbReference type="Proteomes" id="UP001165960">
    <property type="component" value="Unassembled WGS sequence"/>
</dbReference>
<dbReference type="EMBL" id="QTSX02005141">
    <property type="protein sequence ID" value="KAJ9060746.1"/>
    <property type="molecule type" value="Genomic_DNA"/>
</dbReference>
<keyword evidence="2" id="KW-1185">Reference proteome</keyword>
<comment type="caution">
    <text evidence="1">The sequence shown here is derived from an EMBL/GenBank/DDBJ whole genome shotgun (WGS) entry which is preliminary data.</text>
</comment>